<gene>
    <name evidence="1" type="ORF">COV24_04585</name>
</gene>
<dbReference type="Proteomes" id="UP000230214">
    <property type="component" value="Unassembled WGS sequence"/>
</dbReference>
<reference evidence="1 2" key="1">
    <citation type="submission" date="2017-09" db="EMBL/GenBank/DDBJ databases">
        <title>Depth-based differentiation of microbial function through sediment-hosted aquifers and enrichment of novel symbionts in the deep terrestrial subsurface.</title>
        <authorList>
            <person name="Probst A.J."/>
            <person name="Ladd B."/>
            <person name="Jarett J.K."/>
            <person name="Geller-Mcgrath D.E."/>
            <person name="Sieber C.M."/>
            <person name="Emerson J.B."/>
            <person name="Anantharaman K."/>
            <person name="Thomas B.C."/>
            <person name="Malmstrom R."/>
            <person name="Stieglmeier M."/>
            <person name="Klingl A."/>
            <person name="Woyke T."/>
            <person name="Ryan C.M."/>
            <person name="Banfield J.F."/>
        </authorList>
    </citation>
    <scope>NUCLEOTIDE SEQUENCE [LARGE SCALE GENOMIC DNA]</scope>
    <source>
        <strain evidence="1">CG10_big_fil_rev_8_21_14_0_10_32_10</strain>
    </source>
</reference>
<dbReference type="EMBL" id="PCXU01000039">
    <property type="protein sequence ID" value="PIR43079.1"/>
    <property type="molecule type" value="Genomic_DNA"/>
</dbReference>
<accession>A0A2H0R976</accession>
<organism evidence="1 2">
    <name type="scientific">candidate division WWE3 bacterium CG10_big_fil_rev_8_21_14_0_10_32_10</name>
    <dbReference type="NCBI Taxonomy" id="1975090"/>
    <lineage>
        <taxon>Bacteria</taxon>
        <taxon>Katanobacteria</taxon>
    </lineage>
</organism>
<dbReference type="AlphaFoldDB" id="A0A2H0R976"/>
<evidence type="ECO:0000313" key="2">
    <source>
        <dbReference type="Proteomes" id="UP000230214"/>
    </source>
</evidence>
<sequence length="97" mass="11264">MYQNKNPLKGNLELPSDINLKKIDVIAIFKFGDPSVYKIKYKGKEYKVEKTGIHYTQQVGNTLYHNFGLVSEGTFFKISFNTKTLNWRLLEESQNSI</sequence>
<evidence type="ECO:0000313" key="1">
    <source>
        <dbReference type="EMBL" id="PIR43079.1"/>
    </source>
</evidence>
<protein>
    <submittedName>
        <fullName evidence="1">Uncharacterized protein</fullName>
    </submittedName>
</protein>
<comment type="caution">
    <text evidence="1">The sequence shown here is derived from an EMBL/GenBank/DDBJ whole genome shotgun (WGS) entry which is preliminary data.</text>
</comment>
<name>A0A2H0R976_UNCKA</name>
<proteinExistence type="predicted"/>